<gene>
    <name evidence="1" type="ORF">KI688_007958</name>
</gene>
<evidence type="ECO:0000313" key="2">
    <source>
        <dbReference type="Proteomes" id="UP000707451"/>
    </source>
</evidence>
<keyword evidence="2" id="KW-1185">Reference proteome</keyword>
<dbReference type="OrthoDB" id="5667at2759"/>
<sequence length="128" mass="13809">MTHSFNSDSNSDPTEVSNEKAQCGLVKRLLCTDCTLEIHTLLVHIFVGVVCRGPAGNGSRVVGSQPSSLLQEGLRGLIISPVTTFFLKIGYCWAVRTMAIVRVVILIPASALFKAGVEPGKDRAKRLK</sequence>
<dbReference type="AlphaFoldDB" id="A0A9P8BYV3"/>
<dbReference type="EMBL" id="JAHRHY010000003">
    <property type="protein sequence ID" value="KAG9070422.1"/>
    <property type="molecule type" value="Genomic_DNA"/>
</dbReference>
<dbReference type="Proteomes" id="UP000707451">
    <property type="component" value="Unassembled WGS sequence"/>
</dbReference>
<evidence type="ECO:0000313" key="1">
    <source>
        <dbReference type="EMBL" id="KAG9070422.1"/>
    </source>
</evidence>
<comment type="caution">
    <text evidence="1">The sequence shown here is derived from an EMBL/GenBank/DDBJ whole genome shotgun (WGS) entry which is preliminary data.</text>
</comment>
<organism evidence="1 2">
    <name type="scientific">Linnemannia hyalina</name>
    <dbReference type="NCBI Taxonomy" id="64524"/>
    <lineage>
        <taxon>Eukaryota</taxon>
        <taxon>Fungi</taxon>
        <taxon>Fungi incertae sedis</taxon>
        <taxon>Mucoromycota</taxon>
        <taxon>Mortierellomycotina</taxon>
        <taxon>Mortierellomycetes</taxon>
        <taxon>Mortierellales</taxon>
        <taxon>Mortierellaceae</taxon>
        <taxon>Linnemannia</taxon>
    </lineage>
</organism>
<protein>
    <submittedName>
        <fullName evidence="1">Uncharacterized protein</fullName>
    </submittedName>
</protein>
<proteinExistence type="predicted"/>
<name>A0A9P8BYV3_9FUNG</name>
<accession>A0A9P8BYV3</accession>
<reference evidence="1" key="1">
    <citation type="submission" date="2021-06" db="EMBL/GenBank/DDBJ databases">
        <title>Genome Sequence of Mortierella hyaline Strain SCG-10, a Cold-Adapted, Nitrate-Reducing Fungus Isolated from Soil in Minnesota, USA.</title>
        <authorList>
            <person name="Aldossari N."/>
        </authorList>
    </citation>
    <scope>NUCLEOTIDE SEQUENCE</scope>
    <source>
        <strain evidence="1">SCG-10</strain>
    </source>
</reference>